<sequence>MGRKCRSFITLLSSLLVGYLLLATSMVHITEARLLLSSGPRLHEDVREIVKGLSLAAVKKSGPSSGKGHRYKNLQTLGVVKHSGPSHGEGYRYENFQTLGVVKHSGPSPGEGHEYVTGNNP</sequence>
<dbReference type="EMBL" id="KV450468">
    <property type="protein sequence ID" value="OAY22236.1"/>
    <property type="molecule type" value="Genomic_DNA"/>
</dbReference>
<accession>A0A199UC80</accession>
<dbReference type="PANTHER" id="PTHR34663">
    <property type="entry name" value="OS06G0637400 PROTEIN"/>
    <property type="match status" value="1"/>
</dbReference>
<dbReference type="AlphaFoldDB" id="A0A199UC80"/>
<dbReference type="PANTHER" id="PTHR34663:SF21">
    <property type="entry name" value="PROTEIN, PUTATIVE-RELATED"/>
    <property type="match status" value="1"/>
</dbReference>
<dbReference type="GO" id="GO:0050793">
    <property type="term" value="P:regulation of developmental process"/>
    <property type="evidence" value="ECO:0007669"/>
    <property type="project" value="InterPro"/>
</dbReference>
<dbReference type="Gramene" id="Manes.10G076931.1.v8.1">
    <property type="protein sequence ID" value="Manes.10G076931.1.v8.1.CDS.1"/>
    <property type="gene ID" value="Manes.10G076931.v8.1"/>
</dbReference>
<evidence type="ECO:0000313" key="1">
    <source>
        <dbReference type="EMBL" id="OAY22236.1"/>
    </source>
</evidence>
<gene>
    <name evidence="1" type="ORF">MANES_S018000</name>
</gene>
<proteinExistence type="predicted"/>
<name>A0A199UC80_MANES</name>
<organism evidence="1">
    <name type="scientific">Manihot esculenta</name>
    <name type="common">Cassava</name>
    <name type="synonym">Jatropha manihot</name>
    <dbReference type="NCBI Taxonomy" id="3983"/>
    <lineage>
        <taxon>Eukaryota</taxon>
        <taxon>Viridiplantae</taxon>
        <taxon>Streptophyta</taxon>
        <taxon>Embryophyta</taxon>
        <taxon>Tracheophyta</taxon>
        <taxon>Spermatophyta</taxon>
        <taxon>Magnoliopsida</taxon>
        <taxon>eudicotyledons</taxon>
        <taxon>Gunneridae</taxon>
        <taxon>Pentapetalae</taxon>
        <taxon>rosids</taxon>
        <taxon>fabids</taxon>
        <taxon>Malpighiales</taxon>
        <taxon>Euphorbiaceae</taxon>
        <taxon>Crotonoideae</taxon>
        <taxon>Manihoteae</taxon>
        <taxon>Manihot</taxon>
    </lineage>
</organism>
<reference evidence="1" key="1">
    <citation type="submission" date="2016-02" db="EMBL/GenBank/DDBJ databases">
        <title>WGS assembly of Manihot esculenta.</title>
        <authorList>
            <person name="Bredeson J.V."/>
            <person name="Prochnik S.E."/>
            <person name="Lyons J.B."/>
            <person name="Schmutz J."/>
            <person name="Grimwood J."/>
            <person name="Vrebalov J."/>
            <person name="Bart R.S."/>
            <person name="Amuge T."/>
            <person name="Ferguson M.E."/>
            <person name="Green R."/>
            <person name="Putnam N."/>
            <person name="Stites J."/>
            <person name="Rounsley S."/>
            <person name="Rokhsar D.S."/>
        </authorList>
    </citation>
    <scope>NUCLEOTIDE SEQUENCE [LARGE SCALE GENOMIC DNA]</scope>
    <source>
        <tissue evidence="1">Leaf</tissue>
    </source>
</reference>
<protein>
    <submittedName>
        <fullName evidence="1">Uncharacterized protein</fullName>
    </submittedName>
</protein>
<dbReference type="InterPro" id="IPR044700">
    <property type="entry name" value="PIP2/PIPL1"/>
</dbReference>
<dbReference type="GO" id="GO:0045087">
    <property type="term" value="P:innate immune response"/>
    <property type="evidence" value="ECO:0007669"/>
    <property type="project" value="InterPro"/>
</dbReference>